<organism evidence="7 8">
    <name type="scientific">Archangium gephyra</name>
    <dbReference type="NCBI Taxonomy" id="48"/>
    <lineage>
        <taxon>Bacteria</taxon>
        <taxon>Pseudomonadati</taxon>
        <taxon>Myxococcota</taxon>
        <taxon>Myxococcia</taxon>
        <taxon>Myxococcales</taxon>
        <taxon>Cystobacterineae</taxon>
        <taxon>Archangiaceae</taxon>
        <taxon>Archangium</taxon>
    </lineage>
</organism>
<proteinExistence type="predicted"/>
<dbReference type="GO" id="GO:0046872">
    <property type="term" value="F:metal ion binding"/>
    <property type="evidence" value="ECO:0007669"/>
    <property type="project" value="UniProtKB-KW"/>
</dbReference>
<protein>
    <submittedName>
        <fullName evidence="7">MtsA protein</fullName>
    </submittedName>
</protein>
<evidence type="ECO:0000313" key="8">
    <source>
        <dbReference type="Proteomes" id="UP000249061"/>
    </source>
</evidence>
<evidence type="ECO:0000256" key="3">
    <source>
        <dbReference type="ARBA" id="ARBA00023004"/>
    </source>
</evidence>
<dbReference type="InterPro" id="IPR011044">
    <property type="entry name" value="Quino_amine_DH_bsu"/>
</dbReference>
<dbReference type="SUPFAM" id="SSF46626">
    <property type="entry name" value="Cytochrome c"/>
    <property type="match status" value="1"/>
</dbReference>
<evidence type="ECO:0000256" key="2">
    <source>
        <dbReference type="ARBA" id="ARBA00022723"/>
    </source>
</evidence>
<dbReference type="InterPro" id="IPR015943">
    <property type="entry name" value="WD40/YVTN_repeat-like_dom_sf"/>
</dbReference>
<dbReference type="Gene3D" id="2.130.10.10">
    <property type="entry name" value="YVTN repeat-like/Quinoprotein amine dehydrogenase"/>
    <property type="match status" value="1"/>
</dbReference>
<evidence type="ECO:0000256" key="4">
    <source>
        <dbReference type="PROSITE-ProRule" id="PRU00433"/>
    </source>
</evidence>
<keyword evidence="3 4" id="KW-0408">Iron</keyword>
<reference evidence="7 8" key="1">
    <citation type="submission" date="2017-08" db="EMBL/GenBank/DDBJ databases">
        <title>Infants hospitalized years apart are colonized by the same room-sourced microbial strains.</title>
        <authorList>
            <person name="Brooks B."/>
            <person name="Olm M.R."/>
            <person name="Firek B.A."/>
            <person name="Baker R."/>
            <person name="Thomas B.C."/>
            <person name="Morowitz M.J."/>
            <person name="Banfield J.F."/>
        </authorList>
    </citation>
    <scope>NUCLEOTIDE SEQUENCE [LARGE SCALE GENOMIC DNA]</scope>
    <source>
        <strain evidence="7">S2_003_000_R2_14</strain>
    </source>
</reference>
<accession>A0A2W5VNC6</accession>
<keyword evidence="2 4" id="KW-0479">Metal-binding</keyword>
<feature type="compositionally biased region" description="Basic and acidic residues" evidence="5">
    <location>
        <begin position="1"/>
        <end position="11"/>
    </location>
</feature>
<dbReference type="InterPro" id="IPR036909">
    <property type="entry name" value="Cyt_c-like_dom_sf"/>
</dbReference>
<dbReference type="SUPFAM" id="SSF50969">
    <property type="entry name" value="YVTN repeat-like/Quinoprotein amine dehydrogenase"/>
    <property type="match status" value="1"/>
</dbReference>
<evidence type="ECO:0000259" key="6">
    <source>
        <dbReference type="PROSITE" id="PS51007"/>
    </source>
</evidence>
<sequence>MKAKRVPERQAVRSVAAHRSSWGPHHESWRTVPLTACATRPHVSRHLRVLLTLLLCACSKPDTKPVAAVPDAGAPTAKLISVGPRLFSNQTSQPLSIYGEGLKPGMTLELGAPISRQLPLVVWDGQHAFARLAGNFPITGGFSETVVEARVSNAEGVAKLRVINDTTFPDLTSLARSADGSTLFALSSTTDELFAIDVATHKVTRIPTDDGPSSLSTWVDAEKNEWLVITHQYAGSLVLVQTHAVTTRKMVPAPSYVAGAVVKGDRLFVAEQARDTIVALELPSGRELWRTPVAPNPKPMVIAGDALVVGSQAAGSLELLALADGAVRSTFEPGPGTPIIGGHTAKYSKQVMNGKAPRALLYAAKTDSLFVSSIGPNIGPNEDKMEVSMNGGVGVVSTKKGWQRHLGFGAGVTEGLAFDEARGLLYAGDVGVGLVRVLDVKKLAADATASKALLQELAMIPPSDFPRIRADEDFSVKGRAGPSLHSGPRSLVLSNDNKTLYVLERFTGSIAVVDVTIAGKAVWKEQWKVVDPLTQPTRRMGQVLYHADLGRTAMSCDACHIDGHSEGVLYEKTMPLRIYRSTTVRGSRETPPFFTPASTSSMGETAKMVGGRNRFHNPDPSSKEIEALTLYASLIPTLPNPFVSESGAPVEKLTLPDGHEGRPREGLKLFEGKAQCSTCHPSPLFTLDQSDATRGRFIDVGTPHFMPLREAQQNTVFQGFGTPSLIGSWDVFPMLTTGLAGLSVQPDGAVRVDTRFPLRTAVEKWAPAHGRADLLTPQERDDLLAYVLSL</sequence>
<dbReference type="GO" id="GO:0009055">
    <property type="term" value="F:electron transfer activity"/>
    <property type="evidence" value="ECO:0007669"/>
    <property type="project" value="InterPro"/>
</dbReference>
<dbReference type="PANTHER" id="PTHR47197">
    <property type="entry name" value="PROTEIN NIRF"/>
    <property type="match status" value="1"/>
</dbReference>
<dbReference type="EMBL" id="QFQP01000013">
    <property type="protein sequence ID" value="PZR11901.1"/>
    <property type="molecule type" value="Genomic_DNA"/>
</dbReference>
<dbReference type="PROSITE" id="PS51007">
    <property type="entry name" value="CYTC"/>
    <property type="match status" value="1"/>
</dbReference>
<dbReference type="Proteomes" id="UP000249061">
    <property type="component" value="Unassembled WGS sequence"/>
</dbReference>
<dbReference type="InterPro" id="IPR009056">
    <property type="entry name" value="Cyt_c-like_dom"/>
</dbReference>
<name>A0A2W5VNC6_9BACT</name>
<feature type="region of interest" description="Disordered" evidence="5">
    <location>
        <begin position="1"/>
        <end position="27"/>
    </location>
</feature>
<dbReference type="AlphaFoldDB" id="A0A2W5VNC6"/>
<evidence type="ECO:0000313" key="7">
    <source>
        <dbReference type="EMBL" id="PZR11901.1"/>
    </source>
</evidence>
<feature type="domain" description="Cytochrome c" evidence="6">
    <location>
        <begin position="661"/>
        <end position="790"/>
    </location>
</feature>
<dbReference type="InterPro" id="IPR051200">
    <property type="entry name" value="Host-pathogen_enzymatic-act"/>
</dbReference>
<dbReference type="GO" id="GO:0020037">
    <property type="term" value="F:heme binding"/>
    <property type="evidence" value="ECO:0007669"/>
    <property type="project" value="InterPro"/>
</dbReference>
<dbReference type="Gene3D" id="1.10.760.10">
    <property type="entry name" value="Cytochrome c-like domain"/>
    <property type="match status" value="1"/>
</dbReference>
<gene>
    <name evidence="7" type="ORF">DI536_16340</name>
</gene>
<keyword evidence="1 4" id="KW-0349">Heme</keyword>
<evidence type="ECO:0000256" key="1">
    <source>
        <dbReference type="ARBA" id="ARBA00022617"/>
    </source>
</evidence>
<evidence type="ECO:0000256" key="5">
    <source>
        <dbReference type="SAM" id="MobiDB-lite"/>
    </source>
</evidence>
<dbReference type="PANTHER" id="PTHR47197:SF3">
    <property type="entry name" value="DIHYDRO-HEME D1 DEHYDROGENASE"/>
    <property type="match status" value="1"/>
</dbReference>
<comment type="caution">
    <text evidence="7">The sequence shown here is derived from an EMBL/GenBank/DDBJ whole genome shotgun (WGS) entry which is preliminary data.</text>
</comment>